<reference evidence="2" key="1">
    <citation type="journal article" date="2007" name="PLoS Biol.">
        <title>Rate of evolution in brain-expressed genes in humans and other primates.</title>
        <authorList>
            <person name="Wang H.-Y."/>
            <person name="Chien H.-C."/>
            <person name="Osada N."/>
            <person name="Hashimoto K."/>
            <person name="Sugano S."/>
            <person name="Gojobori T."/>
            <person name="Chou C.-K."/>
            <person name="Tsai S.-F."/>
            <person name="Wu C.-I."/>
            <person name="Shen C.-K.J."/>
        </authorList>
    </citation>
    <scope>NUCLEOTIDE SEQUENCE</scope>
</reference>
<feature type="region of interest" description="Disordered" evidence="1">
    <location>
        <begin position="1"/>
        <end position="24"/>
    </location>
</feature>
<evidence type="ECO:0000313" key="2">
    <source>
        <dbReference type="EMBL" id="BAE89088.1"/>
    </source>
</evidence>
<dbReference type="EMBL" id="AB172026">
    <property type="protein sequence ID" value="BAE89088.1"/>
    <property type="molecule type" value="mRNA"/>
</dbReference>
<sequence length="103" mass="11764">MGVCGGCLSEMRPEDSREVKSPRHTPCPLQVALRALWCQHGIPEVTQPGRHKTWRSIQMDPLLVVEQKNPNAVSLSKDFLRMILECTTPHMCMHICQNIRVLF</sequence>
<feature type="compositionally biased region" description="Basic and acidic residues" evidence="1">
    <location>
        <begin position="11"/>
        <end position="21"/>
    </location>
</feature>
<accession>I7G506</accession>
<organism evidence="2">
    <name type="scientific">Macaca fascicularis</name>
    <name type="common">Crab-eating macaque</name>
    <name type="synonym">Cynomolgus monkey</name>
    <dbReference type="NCBI Taxonomy" id="9541"/>
    <lineage>
        <taxon>Eukaryota</taxon>
        <taxon>Metazoa</taxon>
        <taxon>Chordata</taxon>
        <taxon>Craniata</taxon>
        <taxon>Vertebrata</taxon>
        <taxon>Euteleostomi</taxon>
        <taxon>Mammalia</taxon>
        <taxon>Eutheria</taxon>
        <taxon>Euarchontoglires</taxon>
        <taxon>Primates</taxon>
        <taxon>Haplorrhini</taxon>
        <taxon>Catarrhini</taxon>
        <taxon>Cercopithecidae</taxon>
        <taxon>Cercopithecinae</taxon>
        <taxon>Macaca</taxon>
    </lineage>
</organism>
<evidence type="ECO:0000256" key="1">
    <source>
        <dbReference type="SAM" id="MobiDB-lite"/>
    </source>
</evidence>
<dbReference type="AlphaFoldDB" id="I7G506"/>
<proteinExistence type="evidence at transcript level"/>
<name>I7G506_MACFA</name>
<protein>
    <submittedName>
        <fullName evidence="2">Macaca fascicularis brain cDNA clone: QflA-16377, similar to human dual specificity phosphatase 3 (vaccinia virusphosphatase VH1-related) (DUSP3), mRNA, RefSeq: NM_004090.2</fullName>
    </submittedName>
</protein>